<organism evidence="11 12">
    <name type="scientific">Penicillium ucsense</name>
    <dbReference type="NCBI Taxonomy" id="2839758"/>
    <lineage>
        <taxon>Eukaryota</taxon>
        <taxon>Fungi</taxon>
        <taxon>Dikarya</taxon>
        <taxon>Ascomycota</taxon>
        <taxon>Pezizomycotina</taxon>
        <taxon>Eurotiomycetes</taxon>
        <taxon>Eurotiomycetidae</taxon>
        <taxon>Eurotiales</taxon>
        <taxon>Aspergillaceae</taxon>
        <taxon>Penicillium</taxon>
    </lineage>
</organism>
<keyword evidence="3 9" id="KW-0597">Phosphoprotein</keyword>
<comment type="PTM">
    <text evidence="9">Phosphorylated in response to DNA damage.</text>
</comment>
<feature type="compositionally biased region" description="Polar residues" evidence="10">
    <location>
        <begin position="93"/>
        <end position="105"/>
    </location>
</feature>
<keyword evidence="7 9" id="KW-0539">Nucleus</keyword>
<evidence type="ECO:0000256" key="2">
    <source>
        <dbReference type="ARBA" id="ARBA00006661"/>
    </source>
</evidence>
<feature type="compositionally biased region" description="Polar residues" evidence="10">
    <location>
        <begin position="1"/>
        <end position="14"/>
    </location>
</feature>
<comment type="subunit">
    <text evidence="9">Forms a heterodimer with SLX1.</text>
</comment>
<dbReference type="GO" id="GO:0006310">
    <property type="term" value="P:DNA recombination"/>
    <property type="evidence" value="ECO:0007669"/>
    <property type="project" value="UniProtKB-UniRule"/>
</dbReference>
<feature type="compositionally biased region" description="Basic and acidic residues" evidence="10">
    <location>
        <begin position="107"/>
        <end position="118"/>
    </location>
</feature>
<feature type="compositionally biased region" description="Basic residues" evidence="10">
    <location>
        <begin position="72"/>
        <end position="87"/>
    </location>
</feature>
<feature type="region of interest" description="Disordered" evidence="10">
    <location>
        <begin position="1"/>
        <end position="22"/>
    </location>
</feature>
<dbReference type="Pfam" id="PF09494">
    <property type="entry name" value="Slx4"/>
    <property type="match status" value="1"/>
</dbReference>
<evidence type="ECO:0000256" key="10">
    <source>
        <dbReference type="SAM" id="MobiDB-lite"/>
    </source>
</evidence>
<feature type="region of interest" description="Disordered" evidence="10">
    <location>
        <begin position="716"/>
        <end position="752"/>
    </location>
</feature>
<dbReference type="EMBL" id="WIWV01000069">
    <property type="protein sequence ID" value="KAF7715014.1"/>
    <property type="molecule type" value="Genomic_DNA"/>
</dbReference>
<feature type="compositionally biased region" description="Low complexity" evidence="10">
    <location>
        <begin position="42"/>
        <end position="57"/>
    </location>
</feature>
<proteinExistence type="inferred from homology"/>
<dbReference type="CDD" id="cd22999">
    <property type="entry name" value="SAP_SLX4"/>
    <property type="match status" value="1"/>
</dbReference>
<dbReference type="GO" id="GO:0017108">
    <property type="term" value="F:5'-flap endonuclease activity"/>
    <property type="evidence" value="ECO:0007669"/>
    <property type="project" value="InterPro"/>
</dbReference>
<reference evidence="11" key="1">
    <citation type="journal article" date="2020" name="Front. Microbiol.">
        <title>Gene regulatory networks of Penicillium echinulatum 2HH and Penicillium oxalicum 114-2 inferred by a computational biology approach.</title>
        <authorList>
            <person name="Lenz A.R."/>
            <person name="Galan-Vasquez E."/>
            <person name="Balbinot E."/>
            <person name="De Abreu F.P."/>
            <person name="De Oliveira N.S."/>
            <person name="Da Rosa L.O."/>
            <person name="De Avila E Silva S."/>
            <person name="Camassola M."/>
            <person name="Dillon A.J.P."/>
            <person name="Perez-Rueda E."/>
        </authorList>
    </citation>
    <scope>NUCLEOTIDE SEQUENCE</scope>
    <source>
        <strain evidence="11">S1M29</strain>
    </source>
</reference>
<dbReference type="OrthoDB" id="5349119at2759"/>
<keyword evidence="4 9" id="KW-0227">DNA damage</keyword>
<name>A0A8J8W283_9EURO</name>
<evidence type="ECO:0000256" key="6">
    <source>
        <dbReference type="ARBA" id="ARBA00023204"/>
    </source>
</evidence>
<dbReference type="InterPro" id="IPR027784">
    <property type="entry name" value="Slx4_ascomycetes"/>
</dbReference>
<dbReference type="Proteomes" id="UP000631181">
    <property type="component" value="Unassembled WGS sequence"/>
</dbReference>
<evidence type="ECO:0000256" key="7">
    <source>
        <dbReference type="ARBA" id="ARBA00023242"/>
    </source>
</evidence>
<evidence type="ECO:0000313" key="11">
    <source>
        <dbReference type="EMBL" id="KAF7715014.1"/>
    </source>
</evidence>
<dbReference type="GO" id="GO:0006260">
    <property type="term" value="P:DNA replication"/>
    <property type="evidence" value="ECO:0007669"/>
    <property type="project" value="InterPro"/>
</dbReference>
<evidence type="ECO:0000313" key="12">
    <source>
        <dbReference type="Proteomes" id="UP000631181"/>
    </source>
</evidence>
<feature type="compositionally biased region" description="Polar residues" evidence="10">
    <location>
        <begin position="716"/>
        <end position="725"/>
    </location>
</feature>
<keyword evidence="5 9" id="KW-0233">DNA recombination</keyword>
<comment type="caution">
    <text evidence="11">The sequence shown here is derived from an EMBL/GenBank/DDBJ whole genome shotgun (WGS) entry which is preliminary data.</text>
</comment>
<protein>
    <recommendedName>
        <fullName evidence="8 9">Structure-specific endonuclease subunit SLX4</fullName>
    </recommendedName>
</protein>
<feature type="compositionally biased region" description="Basic residues" evidence="10">
    <location>
        <begin position="120"/>
        <end position="134"/>
    </location>
</feature>
<dbReference type="HAMAP" id="MF_03110">
    <property type="entry name" value="Endonuc_su_Slx4"/>
    <property type="match status" value="1"/>
</dbReference>
<evidence type="ECO:0000256" key="3">
    <source>
        <dbReference type="ARBA" id="ARBA00022553"/>
    </source>
</evidence>
<comment type="subcellular location">
    <subcellularLocation>
        <location evidence="1 9">Nucleus</location>
    </subcellularLocation>
</comment>
<feature type="compositionally biased region" description="Low complexity" evidence="10">
    <location>
        <begin position="726"/>
        <end position="740"/>
    </location>
</feature>
<feature type="region of interest" description="Disordered" evidence="10">
    <location>
        <begin position="637"/>
        <end position="685"/>
    </location>
</feature>
<feature type="compositionally biased region" description="Basic and acidic residues" evidence="10">
    <location>
        <begin position="342"/>
        <end position="356"/>
    </location>
</feature>
<gene>
    <name evidence="9" type="primary">SLX4</name>
    <name evidence="11" type="ORF">PECM_007459</name>
</gene>
<sequence length="859" mass="93181">MTSSVDVIVLTSSPTVPPRLPSPVAYETEATYVPQPAVATTPRVPSPSSLFVPPSRSRFFDAPARKQDTTNKKRPAKKATAPKKSKRAPGPSETPSKLSKAQGTTAHDGKEQDGDNGQKKAAKPRAPRKPRAKPKAQAESGTLKLSGKVTKAGKTEDPGLKPVKKRVGRKPTAVQSTPEDCMEKTGLPTPSNALGKDEVLNLDEATRRRRDWTPPPETMSHPISTGCAQRTVAEVPDTSNKAGFGDILTDYTYSRSGSATAELRATSEGVPTKRRKIDLLEPQGPSRASHSKEILDQGDSSSTTSSGRLSARKIKPQKRFTTLTARMTAQYGTENTEDEPGDKDITQYIVKRDSNRNSKTKAKAQQSSVVLSPEAAFQTLDQQDVIFGTCSQLERDDSPETLREMQRAFRMSEDLAFQRRAGIGDLATSEPSMTSEDAPDLMSRSQSKKKLWSVAGRDMQGSLVQAEVVESLDLTDSSLGNNTANPAQGDSTVRAMSNAPSDDDWLDLDNGKAGLSLAAKATNIIQATTALKSNLTLASTSKKAAQETQPALREIEQPRSVSQFAPMPQYSGFTDAELSKQVAAYGFKSVKGRKKMIDLLQKCWESKFGKTDMSALVSGETESATNSIVHTVQKTVMPPKTASKSKGIANAKKSTSTLAKPPRKTKIATPKKSKQLPPNDAQQLPTSSYIDIEEIQDSEDEPLLSPVQVQAYYTKSSSASTQLATSPSRNSKASNRARSPQARKTASSKISPVTERIKRDTAIGTSEPTSDQNMKPLLTQITSAVRAQSRLPQANSRARPTWHEKILMFDPIMLEDFTAWLNVEGLGLVDEDREVNTTLVRDWCESKGICCGWKKNTSG</sequence>
<keyword evidence="12" id="KW-1185">Reference proteome</keyword>
<dbReference type="GO" id="GO:0033557">
    <property type="term" value="C:Slx1-Slx4 complex"/>
    <property type="evidence" value="ECO:0007669"/>
    <property type="project" value="UniProtKB-UniRule"/>
</dbReference>
<dbReference type="InterPro" id="IPR018574">
    <property type="entry name" value="Structure-sp_endonuc_su_Slx4"/>
</dbReference>
<feature type="compositionally biased region" description="Polar residues" evidence="10">
    <location>
        <begin position="742"/>
        <end position="751"/>
    </location>
</feature>
<comment type="similarity">
    <text evidence="2 9">Belongs to the SLX4 family.</text>
</comment>
<feature type="compositionally biased region" description="Polar residues" evidence="10">
    <location>
        <begin position="319"/>
        <end position="334"/>
    </location>
</feature>
<accession>A0A8J8W283</accession>
<feature type="region of interest" description="Disordered" evidence="10">
    <location>
        <begin position="255"/>
        <end position="369"/>
    </location>
</feature>
<evidence type="ECO:0000256" key="9">
    <source>
        <dbReference type="HAMAP-Rule" id="MF_03110"/>
    </source>
</evidence>
<keyword evidence="6 9" id="KW-0234">DNA repair</keyword>
<comment type="function">
    <text evidence="9">Regulatory subunit of the SLX1-SLX4 structure-specific endonuclease that resolves DNA secondary structures generated during DNA repair and recombination. Has endonuclease activity towards branched DNA substrates, introducing single-strand cuts in duplex DNA close to junctions with ss-DNA.</text>
</comment>
<dbReference type="GO" id="GO:0006281">
    <property type="term" value="P:DNA repair"/>
    <property type="evidence" value="ECO:0007669"/>
    <property type="project" value="UniProtKB-UniRule"/>
</dbReference>
<evidence type="ECO:0000256" key="8">
    <source>
        <dbReference type="ARBA" id="ARBA00029496"/>
    </source>
</evidence>
<dbReference type="AlphaFoldDB" id="A0A8J8W283"/>
<evidence type="ECO:0000256" key="1">
    <source>
        <dbReference type="ARBA" id="ARBA00004123"/>
    </source>
</evidence>
<feature type="region of interest" description="Disordered" evidence="10">
    <location>
        <begin position="36"/>
        <end position="228"/>
    </location>
</feature>
<evidence type="ECO:0000256" key="5">
    <source>
        <dbReference type="ARBA" id="ARBA00023172"/>
    </source>
</evidence>
<evidence type="ECO:0000256" key="4">
    <source>
        <dbReference type="ARBA" id="ARBA00022763"/>
    </source>
</evidence>
<feature type="compositionally biased region" description="Basic residues" evidence="10">
    <location>
        <begin position="661"/>
        <end position="674"/>
    </location>
</feature>